<dbReference type="Proteomes" id="UP000271974">
    <property type="component" value="Unassembled WGS sequence"/>
</dbReference>
<dbReference type="InterPro" id="IPR050753">
    <property type="entry name" value="Peptidase_M14_domain"/>
</dbReference>
<dbReference type="Gene3D" id="3.40.630.10">
    <property type="entry name" value="Zn peptidases"/>
    <property type="match status" value="1"/>
</dbReference>
<evidence type="ECO:0000313" key="6">
    <source>
        <dbReference type="Proteomes" id="UP000271974"/>
    </source>
</evidence>
<accession>A0A3S1A581</accession>
<keyword evidence="3" id="KW-0732">Signal</keyword>
<sequence length="228" mass="25383">MRRPVAPTTRGAPHTPMGYLLLLLPFLLLLDPACPATLDQSAWSSSGYHSNQEMESFLQGLVQRFPNLARIYSIGQSVKGNKLLVIQISGNVTQRTVLRPAFKYVANMHGNEAVGRDLTLRLAEHLLVNYWSDRRVQALVDNTDIHMMPSLNPDGFQVATEGQCTGVQGRYNANGEFCLCCITPSTFRYNANGEFCLCCITPSTFRYNANGEFCLCCITPSTFRYNAN</sequence>
<evidence type="ECO:0000259" key="4">
    <source>
        <dbReference type="PROSITE" id="PS52035"/>
    </source>
</evidence>
<evidence type="ECO:0000256" key="3">
    <source>
        <dbReference type="SAM" id="SignalP"/>
    </source>
</evidence>
<dbReference type="GO" id="GO:0006518">
    <property type="term" value="P:peptide metabolic process"/>
    <property type="evidence" value="ECO:0007669"/>
    <property type="project" value="TreeGrafter"/>
</dbReference>
<dbReference type="PRINTS" id="PR00765">
    <property type="entry name" value="CRBOXYPTASEA"/>
</dbReference>
<evidence type="ECO:0000313" key="5">
    <source>
        <dbReference type="EMBL" id="RUS82986.1"/>
    </source>
</evidence>
<dbReference type="AlphaFoldDB" id="A0A3S1A581"/>
<feature type="non-terminal residue" evidence="5">
    <location>
        <position position="228"/>
    </location>
</feature>
<name>A0A3S1A581_ELYCH</name>
<dbReference type="InterPro" id="IPR057246">
    <property type="entry name" value="CARBOXYPEPT_ZN_1"/>
</dbReference>
<evidence type="ECO:0000256" key="1">
    <source>
        <dbReference type="ARBA" id="ARBA00005988"/>
    </source>
</evidence>
<dbReference type="PROSITE" id="PS52035">
    <property type="entry name" value="PEPTIDASE_M14"/>
    <property type="match status" value="1"/>
</dbReference>
<dbReference type="PROSITE" id="PS00132">
    <property type="entry name" value="CARBOXYPEPT_ZN_1"/>
    <property type="match status" value="1"/>
</dbReference>
<dbReference type="EMBL" id="RQTK01000263">
    <property type="protein sequence ID" value="RUS82986.1"/>
    <property type="molecule type" value="Genomic_DNA"/>
</dbReference>
<dbReference type="InterPro" id="IPR000834">
    <property type="entry name" value="Peptidase_M14"/>
</dbReference>
<feature type="signal peptide" evidence="3">
    <location>
        <begin position="1"/>
        <end position="35"/>
    </location>
</feature>
<dbReference type="Pfam" id="PF00246">
    <property type="entry name" value="Peptidase_M14"/>
    <property type="match status" value="1"/>
</dbReference>
<organism evidence="5 6">
    <name type="scientific">Elysia chlorotica</name>
    <name type="common">Eastern emerald elysia</name>
    <name type="synonym">Sea slug</name>
    <dbReference type="NCBI Taxonomy" id="188477"/>
    <lineage>
        <taxon>Eukaryota</taxon>
        <taxon>Metazoa</taxon>
        <taxon>Spiralia</taxon>
        <taxon>Lophotrochozoa</taxon>
        <taxon>Mollusca</taxon>
        <taxon>Gastropoda</taxon>
        <taxon>Heterobranchia</taxon>
        <taxon>Euthyneura</taxon>
        <taxon>Panpulmonata</taxon>
        <taxon>Sacoglossa</taxon>
        <taxon>Placobranchoidea</taxon>
        <taxon>Plakobranchidae</taxon>
        <taxon>Elysia</taxon>
    </lineage>
</organism>
<dbReference type="GO" id="GO:0016485">
    <property type="term" value="P:protein processing"/>
    <property type="evidence" value="ECO:0007669"/>
    <property type="project" value="TreeGrafter"/>
</dbReference>
<comment type="caution">
    <text evidence="5">The sequence shown here is derived from an EMBL/GenBank/DDBJ whole genome shotgun (WGS) entry which is preliminary data.</text>
</comment>
<reference evidence="5 6" key="1">
    <citation type="submission" date="2019-01" db="EMBL/GenBank/DDBJ databases">
        <title>A draft genome assembly of the solar-powered sea slug Elysia chlorotica.</title>
        <authorList>
            <person name="Cai H."/>
            <person name="Li Q."/>
            <person name="Fang X."/>
            <person name="Li J."/>
            <person name="Curtis N.E."/>
            <person name="Altenburger A."/>
            <person name="Shibata T."/>
            <person name="Feng M."/>
            <person name="Maeda T."/>
            <person name="Schwartz J.A."/>
            <person name="Shigenobu S."/>
            <person name="Lundholm N."/>
            <person name="Nishiyama T."/>
            <person name="Yang H."/>
            <person name="Hasebe M."/>
            <person name="Li S."/>
            <person name="Pierce S.K."/>
            <person name="Wang J."/>
        </authorList>
    </citation>
    <scope>NUCLEOTIDE SEQUENCE [LARGE SCALE GENOMIC DNA]</scope>
    <source>
        <strain evidence="5">EC2010</strain>
        <tissue evidence="5">Whole organism of an adult</tissue>
    </source>
</reference>
<dbReference type="OrthoDB" id="10249045at2759"/>
<dbReference type="GO" id="GO:0005615">
    <property type="term" value="C:extracellular space"/>
    <property type="evidence" value="ECO:0007669"/>
    <property type="project" value="TreeGrafter"/>
</dbReference>
<dbReference type="PANTHER" id="PTHR11532:SF84">
    <property type="entry name" value="CARBOXYPEPTIDASE M"/>
    <property type="match status" value="1"/>
</dbReference>
<gene>
    <name evidence="5" type="ORF">EGW08_009271</name>
</gene>
<dbReference type="STRING" id="188477.A0A3S1A581"/>
<dbReference type="PANTHER" id="PTHR11532">
    <property type="entry name" value="PROTEASE M14 CARBOXYPEPTIDASE"/>
    <property type="match status" value="1"/>
</dbReference>
<dbReference type="GO" id="GO:0004181">
    <property type="term" value="F:metallocarboxypeptidase activity"/>
    <property type="evidence" value="ECO:0007669"/>
    <property type="project" value="InterPro"/>
</dbReference>
<comment type="caution">
    <text evidence="2">Lacks conserved residue(s) required for the propagation of feature annotation.</text>
</comment>
<dbReference type="SUPFAM" id="SSF53187">
    <property type="entry name" value="Zn-dependent exopeptidases"/>
    <property type="match status" value="1"/>
</dbReference>
<comment type="similarity">
    <text evidence="1 2">Belongs to the peptidase M14 family.</text>
</comment>
<dbReference type="GO" id="GO:0008270">
    <property type="term" value="F:zinc ion binding"/>
    <property type="evidence" value="ECO:0007669"/>
    <property type="project" value="InterPro"/>
</dbReference>
<evidence type="ECO:0000256" key="2">
    <source>
        <dbReference type="PROSITE-ProRule" id="PRU01379"/>
    </source>
</evidence>
<feature type="domain" description="Peptidase M14" evidence="4">
    <location>
        <begin position="47"/>
        <end position="228"/>
    </location>
</feature>
<protein>
    <recommendedName>
        <fullName evidence="4">Peptidase M14 domain-containing protein</fullName>
    </recommendedName>
</protein>
<keyword evidence="6" id="KW-1185">Reference proteome</keyword>
<dbReference type="SMART" id="SM00631">
    <property type="entry name" value="Zn_pept"/>
    <property type="match status" value="1"/>
</dbReference>
<feature type="chain" id="PRO_5018651826" description="Peptidase M14 domain-containing protein" evidence="3">
    <location>
        <begin position="36"/>
        <end position="228"/>
    </location>
</feature>
<proteinExistence type="inferred from homology"/>